<gene>
    <name evidence="3" type="primary">cgtA</name>
    <name evidence="3" type="ORF">IAA86_02290</name>
</gene>
<dbReference type="Pfam" id="PF09269">
    <property type="entry name" value="DUF1967"/>
    <property type="match status" value="1"/>
</dbReference>
<sequence length="53" mass="6168">INVTDIKNVQQVRRLSNIMDSMGVWERLKAMGAQNNDTIIVEGVEMIYTDMYY</sequence>
<evidence type="ECO:0000313" key="4">
    <source>
        <dbReference type="Proteomes" id="UP000886865"/>
    </source>
</evidence>
<dbReference type="PROSITE" id="PS51881">
    <property type="entry name" value="OCT"/>
    <property type="match status" value="1"/>
</dbReference>
<feature type="non-terminal residue" evidence="3">
    <location>
        <position position="1"/>
    </location>
</feature>
<evidence type="ECO:0000259" key="2">
    <source>
        <dbReference type="PROSITE" id="PS51881"/>
    </source>
</evidence>
<dbReference type="Proteomes" id="UP000886865">
    <property type="component" value="Unassembled WGS sequence"/>
</dbReference>
<protein>
    <submittedName>
        <fullName evidence="3">Obg family GTPase CgtA</fullName>
    </submittedName>
</protein>
<feature type="domain" description="OCT" evidence="2">
    <location>
        <begin position="1"/>
        <end position="50"/>
    </location>
</feature>
<evidence type="ECO:0000313" key="3">
    <source>
        <dbReference type="EMBL" id="HIS73832.1"/>
    </source>
</evidence>
<name>A0A9D1FHL4_9BACT</name>
<dbReference type="InterPro" id="IPR036346">
    <property type="entry name" value="GTP-bd_prot_GTP1/OBG_C_sf"/>
</dbReference>
<keyword evidence="1" id="KW-0342">GTP-binding</keyword>
<dbReference type="NCBIfam" id="TIGR03595">
    <property type="entry name" value="Obg_CgtA_exten"/>
    <property type="match status" value="1"/>
</dbReference>
<reference evidence="3" key="1">
    <citation type="submission" date="2020-10" db="EMBL/GenBank/DDBJ databases">
        <authorList>
            <person name="Gilroy R."/>
        </authorList>
    </citation>
    <scope>NUCLEOTIDE SEQUENCE</scope>
    <source>
        <strain evidence="3">CHK152-2871</strain>
    </source>
</reference>
<accession>A0A9D1FHL4</accession>
<dbReference type="GO" id="GO:0005525">
    <property type="term" value="F:GTP binding"/>
    <property type="evidence" value="ECO:0007669"/>
    <property type="project" value="UniProtKB-KW"/>
</dbReference>
<proteinExistence type="predicted"/>
<evidence type="ECO:0000256" key="1">
    <source>
        <dbReference type="ARBA" id="ARBA00023134"/>
    </source>
</evidence>
<dbReference type="EMBL" id="DVJQ01000021">
    <property type="protein sequence ID" value="HIS73832.1"/>
    <property type="molecule type" value="Genomic_DNA"/>
</dbReference>
<organism evidence="3 4">
    <name type="scientific">Candidatus Galligastranaerophilus intestinavium</name>
    <dbReference type="NCBI Taxonomy" id="2840836"/>
    <lineage>
        <taxon>Bacteria</taxon>
        <taxon>Candidatus Galligastranaerophilus</taxon>
    </lineage>
</organism>
<reference evidence="3" key="2">
    <citation type="journal article" date="2021" name="PeerJ">
        <title>Extensive microbial diversity within the chicken gut microbiome revealed by metagenomics and culture.</title>
        <authorList>
            <person name="Gilroy R."/>
            <person name="Ravi A."/>
            <person name="Getino M."/>
            <person name="Pursley I."/>
            <person name="Horton D.L."/>
            <person name="Alikhan N.F."/>
            <person name="Baker D."/>
            <person name="Gharbi K."/>
            <person name="Hall N."/>
            <person name="Watson M."/>
            <person name="Adriaenssens E.M."/>
            <person name="Foster-Nyarko E."/>
            <person name="Jarju S."/>
            <person name="Secka A."/>
            <person name="Antonio M."/>
            <person name="Oren A."/>
            <person name="Chaudhuri R.R."/>
            <person name="La Ragione R."/>
            <person name="Hildebrand F."/>
            <person name="Pallen M.J."/>
        </authorList>
    </citation>
    <scope>NUCLEOTIDE SEQUENCE</scope>
    <source>
        <strain evidence="3">CHK152-2871</strain>
    </source>
</reference>
<dbReference type="InterPro" id="IPR015349">
    <property type="entry name" value="OCT_dom"/>
</dbReference>
<keyword evidence="1" id="KW-0547">Nucleotide-binding</keyword>
<dbReference type="Gene3D" id="3.30.300.350">
    <property type="entry name" value="GTP-binding protein OBG, C-terminal domain"/>
    <property type="match status" value="1"/>
</dbReference>
<dbReference type="SUPFAM" id="SSF102741">
    <property type="entry name" value="Obg GTP-binding protein C-terminal domain"/>
    <property type="match status" value="1"/>
</dbReference>
<comment type="caution">
    <text evidence="3">The sequence shown here is derived from an EMBL/GenBank/DDBJ whole genome shotgun (WGS) entry which is preliminary data.</text>
</comment>
<dbReference type="AlphaFoldDB" id="A0A9D1FHL4"/>